<dbReference type="Pfam" id="PF22544">
    <property type="entry name" value="HYDIN_VesB_CFA65-like_Ig"/>
    <property type="match status" value="1"/>
</dbReference>
<evidence type="ECO:0000313" key="8">
    <source>
        <dbReference type="Proteomes" id="UP000053875"/>
    </source>
</evidence>
<dbReference type="GO" id="GO:0003341">
    <property type="term" value="P:cilium movement"/>
    <property type="evidence" value="ECO:0007669"/>
    <property type="project" value="TreeGrafter"/>
</dbReference>
<evidence type="ECO:0000256" key="4">
    <source>
        <dbReference type="ARBA" id="ARBA00023069"/>
    </source>
</evidence>
<evidence type="ECO:0000256" key="5">
    <source>
        <dbReference type="ARBA" id="ARBA00023273"/>
    </source>
</evidence>
<evidence type="ECO:0000256" key="1">
    <source>
        <dbReference type="ARBA" id="ARBA00004138"/>
    </source>
</evidence>
<evidence type="ECO:0000256" key="2">
    <source>
        <dbReference type="ARBA" id="ARBA00004496"/>
    </source>
</evidence>
<organism evidence="7 8">
    <name type="scientific">Dryobates pubescens</name>
    <name type="common">Downy woodpecker</name>
    <name type="synonym">Picoides pubescens</name>
    <dbReference type="NCBI Taxonomy" id="118200"/>
    <lineage>
        <taxon>Eukaryota</taxon>
        <taxon>Metazoa</taxon>
        <taxon>Chordata</taxon>
        <taxon>Craniata</taxon>
        <taxon>Vertebrata</taxon>
        <taxon>Euteleostomi</taxon>
        <taxon>Archelosauria</taxon>
        <taxon>Archosauria</taxon>
        <taxon>Dinosauria</taxon>
        <taxon>Saurischia</taxon>
        <taxon>Theropoda</taxon>
        <taxon>Coelurosauria</taxon>
        <taxon>Aves</taxon>
        <taxon>Neognathae</taxon>
        <taxon>Neoaves</taxon>
        <taxon>Telluraves</taxon>
        <taxon>Coraciimorphae</taxon>
        <taxon>Piciformes</taxon>
        <taxon>Picidae</taxon>
        <taxon>Dryobates</taxon>
    </lineage>
</organism>
<dbReference type="AlphaFoldDB" id="A0A093GH44"/>
<feature type="non-terminal residue" evidence="7">
    <location>
        <position position="1"/>
    </location>
</feature>
<dbReference type="InterPro" id="IPR033305">
    <property type="entry name" value="Hydin-like"/>
</dbReference>
<dbReference type="EMBL" id="KL215672">
    <property type="protein sequence ID" value="KFV66119.1"/>
    <property type="molecule type" value="Genomic_DNA"/>
</dbReference>
<keyword evidence="8" id="KW-1185">Reference proteome</keyword>
<comment type="subcellular location">
    <subcellularLocation>
        <location evidence="1">Cell projection</location>
        <location evidence="1">Cilium</location>
    </subcellularLocation>
    <subcellularLocation>
        <location evidence="2">Cytoplasm</location>
    </subcellularLocation>
</comment>
<dbReference type="InterPro" id="IPR053879">
    <property type="entry name" value="HYDIN_VesB_CFA65-like_Ig"/>
</dbReference>
<sequence length="251" mass="26842">LLNRGPIEASFSLVPPATALGSCFTFLPWQGLLLPGGVQVIQISFSSPSLGHFTEEFRFHVEGSPEPVTLTIRGCVTAPTFHFDVPGLHFGEVSFGFPLSLSCRLTNSSPVPMAFALRVPGDGAAEPSVPSAALLLEHSHPAWGRRAQGRLREFSISPCRGTIRPLSSQDIQVTLCSNTVGPYELALVLDVDGVGQELFSLPLTARCVVPALSVPSPVVPFGRCYLQLPARRLLTLVNDSDLPGCYGLLPQ</sequence>
<keyword evidence="4" id="KW-0969">Cilium</keyword>
<evidence type="ECO:0000256" key="3">
    <source>
        <dbReference type="ARBA" id="ARBA00022490"/>
    </source>
</evidence>
<dbReference type="PANTHER" id="PTHR23053:SF0">
    <property type="entry name" value="HYDROCEPHALUS-INDUCING PROTEIN HOMOLOG"/>
    <property type="match status" value="1"/>
</dbReference>
<evidence type="ECO:0000313" key="7">
    <source>
        <dbReference type="EMBL" id="KFV66119.1"/>
    </source>
</evidence>
<dbReference type="GO" id="GO:0005930">
    <property type="term" value="C:axoneme"/>
    <property type="evidence" value="ECO:0007669"/>
    <property type="project" value="TreeGrafter"/>
</dbReference>
<reference evidence="7 8" key="1">
    <citation type="submission" date="2014-04" db="EMBL/GenBank/DDBJ databases">
        <title>Genome evolution of avian class.</title>
        <authorList>
            <person name="Zhang G."/>
            <person name="Li C."/>
        </authorList>
    </citation>
    <scope>NUCLEOTIDE SEQUENCE [LARGE SCALE GENOMIC DNA]</scope>
    <source>
        <strain evidence="7">BGI_N307</strain>
    </source>
</reference>
<dbReference type="Proteomes" id="UP000053875">
    <property type="component" value="Unassembled WGS sequence"/>
</dbReference>
<dbReference type="GO" id="GO:1904158">
    <property type="term" value="P:axonemal central apparatus assembly"/>
    <property type="evidence" value="ECO:0007669"/>
    <property type="project" value="TreeGrafter"/>
</dbReference>
<accession>A0A093GH44</accession>
<evidence type="ECO:0000259" key="6">
    <source>
        <dbReference type="Pfam" id="PF22544"/>
    </source>
</evidence>
<dbReference type="Gene3D" id="2.60.40.10">
    <property type="entry name" value="Immunoglobulins"/>
    <property type="match status" value="2"/>
</dbReference>
<feature type="non-terminal residue" evidence="7">
    <location>
        <position position="251"/>
    </location>
</feature>
<name>A0A093GH44_DRYPU</name>
<keyword evidence="3" id="KW-0963">Cytoplasm</keyword>
<gene>
    <name evidence="7" type="ORF">N307_03190</name>
</gene>
<dbReference type="PANTHER" id="PTHR23053">
    <property type="entry name" value="DLEC1 DELETED IN LUNG AND ESOPHAGEAL CANCER 1"/>
    <property type="match status" value="1"/>
</dbReference>
<keyword evidence="5" id="KW-0966">Cell projection</keyword>
<feature type="domain" description="HYDIN/VesB/CFA65-like Ig-like" evidence="6">
    <location>
        <begin position="2"/>
        <end position="75"/>
    </location>
</feature>
<dbReference type="STRING" id="118200.A0A093GH44"/>
<dbReference type="InterPro" id="IPR013783">
    <property type="entry name" value="Ig-like_fold"/>
</dbReference>
<proteinExistence type="predicted"/>
<protein>
    <submittedName>
        <fullName evidence="7">Hydrocephalus-inducing protein</fullName>
    </submittedName>
</protein>